<proteinExistence type="predicted"/>
<accession>A0A8J2X0G9</accession>
<evidence type="ECO:0000256" key="1">
    <source>
        <dbReference type="SAM" id="MobiDB-lite"/>
    </source>
</evidence>
<gene>
    <name evidence="2" type="ORF">PECAL_2P24010</name>
</gene>
<dbReference type="EMBL" id="CAKKNE010000002">
    <property type="protein sequence ID" value="CAH0369281.1"/>
    <property type="molecule type" value="Genomic_DNA"/>
</dbReference>
<sequence>MRHFRSSTMSSAWTFLNSRSVAASSLASFRRSSFKAETASFAFCPPACLRTNLARARSFMIDSFSATSDSSFFAANALVSSSSMMSSLTCWSSFLHTNWCFDFHAKPAALKWGGVRGSRWLLTAILATFLTTSGSSGSPSPLKRSQNSSTSSSPTSSCASLNSPTFISAQADANGSSLGSAGSSPSMFTPTSNRAAARGASSGSPSRSSKSIARSYVSSNLASMTFSGCHLRQHCALTTLSGSAATGGTSSLMPGTWSPSLISLSLSLR</sequence>
<comment type="caution">
    <text evidence="2">The sequence shown here is derived from an EMBL/GenBank/DDBJ whole genome shotgun (WGS) entry which is preliminary data.</text>
</comment>
<dbReference type="AlphaFoldDB" id="A0A8J2X0G9"/>
<protein>
    <submittedName>
        <fullName evidence="2">Uncharacterized protein</fullName>
    </submittedName>
</protein>
<name>A0A8J2X0G9_9STRA</name>
<evidence type="ECO:0000313" key="3">
    <source>
        <dbReference type="Proteomes" id="UP000789595"/>
    </source>
</evidence>
<dbReference type="Proteomes" id="UP000789595">
    <property type="component" value="Unassembled WGS sequence"/>
</dbReference>
<organism evidence="2 3">
    <name type="scientific">Pelagomonas calceolata</name>
    <dbReference type="NCBI Taxonomy" id="35677"/>
    <lineage>
        <taxon>Eukaryota</taxon>
        <taxon>Sar</taxon>
        <taxon>Stramenopiles</taxon>
        <taxon>Ochrophyta</taxon>
        <taxon>Pelagophyceae</taxon>
        <taxon>Pelagomonadales</taxon>
        <taxon>Pelagomonadaceae</taxon>
        <taxon>Pelagomonas</taxon>
    </lineage>
</organism>
<feature type="region of interest" description="Disordered" evidence="1">
    <location>
        <begin position="177"/>
        <end position="210"/>
    </location>
</feature>
<keyword evidence="3" id="KW-1185">Reference proteome</keyword>
<reference evidence="2" key="1">
    <citation type="submission" date="2021-11" db="EMBL/GenBank/DDBJ databases">
        <authorList>
            <consortium name="Genoscope - CEA"/>
            <person name="William W."/>
        </authorList>
    </citation>
    <scope>NUCLEOTIDE SEQUENCE</scope>
</reference>
<feature type="region of interest" description="Disordered" evidence="1">
    <location>
        <begin position="133"/>
        <end position="157"/>
    </location>
</feature>
<evidence type="ECO:0000313" key="2">
    <source>
        <dbReference type="EMBL" id="CAH0369281.1"/>
    </source>
</evidence>